<name>A0A2C9C3D3_CAEEL</name>
<dbReference type="PANTHER" id="PTHR45757:SF32">
    <property type="entry name" value="MAJOR FACILITATOR SUPERFAMILY (MFS) PROFILE DOMAIN-CONTAINING PROTEIN"/>
    <property type="match status" value="1"/>
</dbReference>
<gene>
    <name evidence="2" type="ORF">CELE_F44E7.7</name>
    <name evidence="2 4" type="ORF">F44E7.7</name>
</gene>
<dbReference type="WormBase" id="F44E7.7b">
    <property type="protein sequence ID" value="CE52164"/>
    <property type="gene ID" value="WBGene00018429"/>
</dbReference>
<dbReference type="AlphaFoldDB" id="A0A2C9C3D3"/>
<evidence type="ECO:0000256" key="1">
    <source>
        <dbReference type="SAM" id="Phobius"/>
    </source>
</evidence>
<evidence type="ECO:0000313" key="2">
    <source>
        <dbReference type="EMBL" id="SOF58849.1"/>
    </source>
</evidence>
<keyword evidence="3" id="KW-1185">Reference proteome</keyword>
<sequence>MIGLAAGFVVMSLTSSRTIAQISYTFAVTLSGITIMGTVKCLQLRCQQHVHFATVVVAFMACIWQFLVPLGVGYLCPNNTPEEWSFLFFIVSGIVLIVNIPFPFLTTAEAADYAKRF</sequence>
<feature type="transmembrane region" description="Helical" evidence="1">
    <location>
        <begin position="19"/>
        <end position="39"/>
    </location>
</feature>
<evidence type="ECO:0000313" key="4">
    <source>
        <dbReference type="WormBase" id="F44E7.7b"/>
    </source>
</evidence>
<feature type="transmembrane region" description="Helical" evidence="1">
    <location>
        <begin position="84"/>
        <end position="106"/>
    </location>
</feature>
<dbReference type="PANTHER" id="PTHR45757">
    <property type="entry name" value="PROTEIN CBG23364-RELATED"/>
    <property type="match status" value="1"/>
</dbReference>
<dbReference type="AGR" id="WB:WBGene00018429"/>
<reference evidence="2 3" key="1">
    <citation type="journal article" date="1998" name="Science">
        <title>Genome sequence of the nematode C. elegans: a platform for investigating biology.</title>
        <authorList>
            <consortium name="The C. elegans sequencing consortium"/>
            <person name="Sulson J.E."/>
            <person name="Waterston R."/>
        </authorList>
    </citation>
    <scope>NUCLEOTIDE SEQUENCE [LARGE SCALE GENOMIC DNA]</scope>
    <source>
        <strain evidence="2 3">Bristol N2</strain>
    </source>
</reference>
<dbReference type="Bgee" id="WBGene00018429">
    <property type="expression patterns" value="Expressed in larva and 3 other cell types or tissues"/>
</dbReference>
<dbReference type="SMR" id="A0A2C9C3D3"/>
<feature type="transmembrane region" description="Helical" evidence="1">
    <location>
        <begin position="51"/>
        <end position="72"/>
    </location>
</feature>
<evidence type="ECO:0000313" key="3">
    <source>
        <dbReference type="Proteomes" id="UP000001940"/>
    </source>
</evidence>
<keyword evidence="1" id="KW-1133">Transmembrane helix</keyword>
<dbReference type="Proteomes" id="UP000001940">
    <property type="component" value="Chromosome V"/>
</dbReference>
<keyword evidence="1" id="KW-0472">Membrane</keyword>
<accession>A0A2C9C3D3</accession>
<protein>
    <submittedName>
        <fullName evidence="2">MFS domain-containing protein</fullName>
    </submittedName>
</protein>
<organism evidence="2 3">
    <name type="scientific">Caenorhabditis elegans</name>
    <dbReference type="NCBI Taxonomy" id="6239"/>
    <lineage>
        <taxon>Eukaryota</taxon>
        <taxon>Metazoa</taxon>
        <taxon>Ecdysozoa</taxon>
        <taxon>Nematoda</taxon>
        <taxon>Chromadorea</taxon>
        <taxon>Rhabditida</taxon>
        <taxon>Rhabditina</taxon>
        <taxon>Rhabditomorpha</taxon>
        <taxon>Rhabditoidea</taxon>
        <taxon>Rhabditidae</taxon>
        <taxon>Peloderinae</taxon>
        <taxon>Caenorhabditis</taxon>
    </lineage>
</organism>
<dbReference type="OrthoDB" id="2985014at2759"/>
<dbReference type="EMBL" id="BX284605">
    <property type="protein sequence ID" value="SOF58849.1"/>
    <property type="molecule type" value="Genomic_DNA"/>
</dbReference>
<keyword evidence="1" id="KW-0812">Transmembrane</keyword>
<dbReference type="ExpressionAtlas" id="A0A2C9C3D3">
    <property type="expression patterns" value="baseline and differential"/>
</dbReference>
<proteinExistence type="predicted"/>